<evidence type="ECO:0000256" key="1">
    <source>
        <dbReference type="SAM" id="MobiDB-lite"/>
    </source>
</evidence>
<dbReference type="Proteomes" id="UP001652583">
    <property type="component" value="Chromosome C1"/>
</dbReference>
<feature type="compositionally biased region" description="Pro residues" evidence="1">
    <location>
        <begin position="137"/>
        <end position="172"/>
    </location>
</feature>
<evidence type="ECO:0000313" key="3">
    <source>
        <dbReference type="RefSeq" id="XP_053070895.1"/>
    </source>
</evidence>
<reference evidence="2" key="1">
    <citation type="submission" date="2025-05" db="UniProtKB">
        <authorList>
            <consortium name="RefSeq"/>
        </authorList>
    </citation>
    <scope>NUCLEOTIDE SEQUENCE [LARGE SCALE GENOMIC DNA]</scope>
</reference>
<protein>
    <submittedName>
        <fullName evidence="3">WAS/WASL-interacting protein family member 3-like</fullName>
    </submittedName>
</protein>
<sequence>MEKTASRKGRGAPLPSCPRARSTRSQTHRQEETRRKRRAGCAGWRPPRPHRGPRRDDRPQVSLGNAAHRDGGRAGRGPAEQAAPRGFLGPARPPGSQRVKRGDEGGPGSGPHPSQHGGARADTAGGSTLPQHTSPDPHGPPPFTPPPPQFPHPPPVSPLTPCHSPPHRPAAVPPSSSSPAAAAAAVCSVLIGARDWRREIGAI</sequence>
<feature type="compositionally biased region" description="Basic residues" evidence="1">
    <location>
        <begin position="1"/>
        <end position="10"/>
    </location>
</feature>
<organism evidence="2 3">
    <name type="scientific">Acinonyx jubatus</name>
    <name type="common">Cheetah</name>
    <dbReference type="NCBI Taxonomy" id="32536"/>
    <lineage>
        <taxon>Eukaryota</taxon>
        <taxon>Metazoa</taxon>
        <taxon>Chordata</taxon>
        <taxon>Craniata</taxon>
        <taxon>Vertebrata</taxon>
        <taxon>Euteleostomi</taxon>
        <taxon>Mammalia</taxon>
        <taxon>Eutheria</taxon>
        <taxon>Laurasiatheria</taxon>
        <taxon>Carnivora</taxon>
        <taxon>Feliformia</taxon>
        <taxon>Felidae</taxon>
        <taxon>Felinae</taxon>
        <taxon>Acinonyx</taxon>
    </lineage>
</organism>
<dbReference type="RefSeq" id="XP_053070895.1">
    <property type="nucleotide sequence ID" value="XM_053214920.1"/>
</dbReference>
<proteinExistence type="predicted"/>
<accession>A0ABM3PGT8</accession>
<reference evidence="3" key="2">
    <citation type="submission" date="2025-08" db="UniProtKB">
        <authorList>
            <consortium name="RefSeq"/>
        </authorList>
    </citation>
    <scope>IDENTIFICATION</scope>
    <source>
        <tissue evidence="3">Blood</tissue>
    </source>
</reference>
<keyword evidence="2" id="KW-1185">Reference proteome</keyword>
<feature type="region of interest" description="Disordered" evidence="1">
    <location>
        <begin position="1"/>
        <end position="181"/>
    </location>
</feature>
<name>A0ABM3PGT8_ACIJB</name>
<evidence type="ECO:0000313" key="2">
    <source>
        <dbReference type="Proteomes" id="UP001652583"/>
    </source>
</evidence>
<dbReference type="GeneID" id="128314004"/>
<gene>
    <name evidence="3" type="primary">LOC128314004</name>
</gene>